<dbReference type="AlphaFoldDB" id="A0A7J7YWP7"/>
<evidence type="ECO:0000313" key="2">
    <source>
        <dbReference type="Proteomes" id="UP000558488"/>
    </source>
</evidence>
<evidence type="ECO:0000313" key="1">
    <source>
        <dbReference type="EMBL" id="KAF6366431.1"/>
    </source>
</evidence>
<gene>
    <name evidence="1" type="ORF">mPipKuh1_009850</name>
</gene>
<proteinExistence type="predicted"/>
<sequence>MEPECADQQGWGCGRTCSPTPGQGHSLYHSPTLGVFKPPGIKVKASFTITGLQPLNSVFRDNCPIYSSKLRDQGKVDEIKDFIFHLFSVINERGFPLIQSQRVSTRMILAGLQYVSTTPST</sequence>
<organism evidence="1 2">
    <name type="scientific">Pipistrellus kuhlii</name>
    <name type="common">Kuhl's pipistrelle</name>
    <dbReference type="NCBI Taxonomy" id="59472"/>
    <lineage>
        <taxon>Eukaryota</taxon>
        <taxon>Metazoa</taxon>
        <taxon>Chordata</taxon>
        <taxon>Craniata</taxon>
        <taxon>Vertebrata</taxon>
        <taxon>Euteleostomi</taxon>
        <taxon>Mammalia</taxon>
        <taxon>Eutheria</taxon>
        <taxon>Laurasiatheria</taxon>
        <taxon>Chiroptera</taxon>
        <taxon>Yangochiroptera</taxon>
        <taxon>Vespertilionidae</taxon>
        <taxon>Pipistrellus</taxon>
    </lineage>
</organism>
<comment type="caution">
    <text evidence="1">The sequence shown here is derived from an EMBL/GenBank/DDBJ whole genome shotgun (WGS) entry which is preliminary data.</text>
</comment>
<dbReference type="EMBL" id="JACAGB010000004">
    <property type="protein sequence ID" value="KAF6366431.1"/>
    <property type="molecule type" value="Genomic_DNA"/>
</dbReference>
<protein>
    <submittedName>
        <fullName evidence="1">Uncharacterized protein</fullName>
    </submittedName>
</protein>
<reference evidence="1 2" key="1">
    <citation type="journal article" date="2020" name="Nature">
        <title>Six reference-quality genomes reveal evolution of bat adaptations.</title>
        <authorList>
            <person name="Jebb D."/>
            <person name="Huang Z."/>
            <person name="Pippel M."/>
            <person name="Hughes G.M."/>
            <person name="Lavrichenko K."/>
            <person name="Devanna P."/>
            <person name="Winkler S."/>
            <person name="Jermiin L.S."/>
            <person name="Skirmuntt E.C."/>
            <person name="Katzourakis A."/>
            <person name="Burkitt-Gray L."/>
            <person name="Ray D.A."/>
            <person name="Sullivan K.A.M."/>
            <person name="Roscito J.G."/>
            <person name="Kirilenko B.M."/>
            <person name="Davalos L.M."/>
            <person name="Corthals A.P."/>
            <person name="Power M.L."/>
            <person name="Jones G."/>
            <person name="Ransome R.D."/>
            <person name="Dechmann D.K.N."/>
            <person name="Locatelli A.G."/>
            <person name="Puechmaille S.J."/>
            <person name="Fedrigo O."/>
            <person name="Jarvis E.D."/>
            <person name="Hiller M."/>
            <person name="Vernes S.C."/>
            <person name="Myers E.W."/>
            <person name="Teeling E.C."/>
        </authorList>
    </citation>
    <scope>NUCLEOTIDE SEQUENCE [LARGE SCALE GENOMIC DNA]</scope>
    <source>
        <strain evidence="1">MPipKuh1</strain>
        <tissue evidence="1">Flight muscle</tissue>
    </source>
</reference>
<keyword evidence="2" id="KW-1185">Reference proteome</keyword>
<accession>A0A7J7YWP7</accession>
<dbReference type="Proteomes" id="UP000558488">
    <property type="component" value="Unassembled WGS sequence"/>
</dbReference>
<name>A0A7J7YWP7_PIPKU</name>